<evidence type="ECO:0000256" key="1">
    <source>
        <dbReference type="ARBA" id="ARBA00022729"/>
    </source>
</evidence>
<dbReference type="FunFam" id="2.40.10.10:FF:000028">
    <property type="entry name" value="Serine protease easter"/>
    <property type="match status" value="1"/>
</dbReference>
<organism evidence="7">
    <name type="scientific">Schizaphis graminum</name>
    <name type="common">Green bug aphid</name>
    <dbReference type="NCBI Taxonomy" id="13262"/>
    <lineage>
        <taxon>Eukaryota</taxon>
        <taxon>Metazoa</taxon>
        <taxon>Ecdysozoa</taxon>
        <taxon>Arthropoda</taxon>
        <taxon>Hexapoda</taxon>
        <taxon>Insecta</taxon>
        <taxon>Pterygota</taxon>
        <taxon>Neoptera</taxon>
        <taxon>Paraneoptera</taxon>
        <taxon>Hemiptera</taxon>
        <taxon>Sternorrhyncha</taxon>
        <taxon>Aphidomorpha</taxon>
        <taxon>Aphidoidea</taxon>
        <taxon>Aphididae</taxon>
        <taxon>Aphidini</taxon>
        <taxon>Schizaphis</taxon>
    </lineage>
</organism>
<keyword evidence="3" id="KW-0325">Glycoprotein</keyword>
<dbReference type="PRINTS" id="PR00722">
    <property type="entry name" value="CHYMOTRYPSIN"/>
</dbReference>
<comment type="similarity">
    <text evidence="4">Belongs to the peptidase S1 family. CLIP subfamily.</text>
</comment>
<evidence type="ECO:0000256" key="4">
    <source>
        <dbReference type="ARBA" id="ARBA00024195"/>
    </source>
</evidence>
<dbReference type="PROSITE" id="PS50240">
    <property type="entry name" value="TRYPSIN_DOM"/>
    <property type="match status" value="1"/>
</dbReference>
<keyword evidence="7" id="KW-0378">Hydrolase</keyword>
<keyword evidence="2" id="KW-1015">Disulfide bond</keyword>
<dbReference type="EMBL" id="GGMR01001414">
    <property type="protein sequence ID" value="MBY14033.1"/>
    <property type="molecule type" value="Transcribed_RNA"/>
</dbReference>
<dbReference type="PROSITE" id="PS00135">
    <property type="entry name" value="TRYPSIN_SER"/>
    <property type="match status" value="1"/>
</dbReference>
<dbReference type="InterPro" id="IPR033116">
    <property type="entry name" value="TRYPSIN_SER"/>
</dbReference>
<keyword evidence="1 5" id="KW-0732">Signal</keyword>
<dbReference type="InterPro" id="IPR001254">
    <property type="entry name" value="Trypsin_dom"/>
</dbReference>
<dbReference type="Pfam" id="PF00089">
    <property type="entry name" value="Trypsin"/>
    <property type="match status" value="1"/>
</dbReference>
<proteinExistence type="inferred from homology"/>
<dbReference type="GO" id="GO:0004252">
    <property type="term" value="F:serine-type endopeptidase activity"/>
    <property type="evidence" value="ECO:0007669"/>
    <property type="project" value="InterPro"/>
</dbReference>
<dbReference type="FunFam" id="2.40.10.10:FF:000002">
    <property type="entry name" value="Transmembrane protease serine"/>
    <property type="match status" value="1"/>
</dbReference>
<dbReference type="GO" id="GO:0006508">
    <property type="term" value="P:proteolysis"/>
    <property type="evidence" value="ECO:0007669"/>
    <property type="project" value="UniProtKB-KW"/>
</dbReference>
<evidence type="ECO:0000259" key="6">
    <source>
        <dbReference type="PROSITE" id="PS50240"/>
    </source>
</evidence>
<dbReference type="InterPro" id="IPR009003">
    <property type="entry name" value="Peptidase_S1_PA"/>
</dbReference>
<evidence type="ECO:0000256" key="3">
    <source>
        <dbReference type="ARBA" id="ARBA00023180"/>
    </source>
</evidence>
<dbReference type="SUPFAM" id="SSF50494">
    <property type="entry name" value="Trypsin-like serine proteases"/>
    <property type="match status" value="1"/>
</dbReference>
<gene>
    <name evidence="7" type="primary">SP4_1</name>
    <name evidence="7" type="ORF">g.169745</name>
</gene>
<name>A0A2S2NA03_SCHGA</name>
<dbReference type="InterPro" id="IPR001314">
    <property type="entry name" value="Peptidase_S1A"/>
</dbReference>
<dbReference type="Gene3D" id="2.40.10.10">
    <property type="entry name" value="Trypsin-like serine proteases"/>
    <property type="match status" value="1"/>
</dbReference>
<dbReference type="AlphaFoldDB" id="A0A2S2NA03"/>
<dbReference type="CDD" id="cd00190">
    <property type="entry name" value="Tryp_SPc"/>
    <property type="match status" value="1"/>
</dbReference>
<reference evidence="7" key="1">
    <citation type="submission" date="2018-04" db="EMBL/GenBank/DDBJ databases">
        <title>Transcriptome of Schizaphis graminum biotype I.</title>
        <authorList>
            <person name="Scully E.D."/>
            <person name="Geib S.M."/>
            <person name="Palmer N.A."/>
            <person name="Koch K."/>
            <person name="Bradshaw J."/>
            <person name="Heng-Moss T."/>
            <person name="Sarath G."/>
        </authorList>
    </citation>
    <scope>NUCLEOTIDE SEQUENCE</scope>
</reference>
<feature type="signal peptide" evidence="5">
    <location>
        <begin position="1"/>
        <end position="19"/>
    </location>
</feature>
<keyword evidence="7" id="KW-0645">Protease</keyword>
<accession>A0A2S2NA03</accession>
<evidence type="ECO:0000256" key="5">
    <source>
        <dbReference type="SAM" id="SignalP"/>
    </source>
</evidence>
<dbReference type="PANTHER" id="PTHR24252">
    <property type="entry name" value="ACROSIN-RELATED"/>
    <property type="match status" value="1"/>
</dbReference>
<evidence type="ECO:0000256" key="2">
    <source>
        <dbReference type="ARBA" id="ARBA00023157"/>
    </source>
</evidence>
<sequence length="308" mass="34217">MRKELYFIITTLIVGIITALPNDKIVFETDSPKIPSKSHEDISNFESKLPSKDACGKRKAPSFRIAGGIDSDLGVWPWMVALGYQTKNDVNGSLQWMCGGTLISKHHALTTGHCVVSRGNIILKIARLGDMNLDPSIVDWVTPLDVPIERVILHKEYNSMSIINDIGLVILKNDITFTTFIQPICLPLSPVLKNDIGNNLPFVAGWGTTENGGKQSSSLKQVQIPIIDMEYCKWLFYDNKRIVMDYRNICAGETGKDSCSGDSGSPLMWLKEKQFYLIGISSYGKGCADNPSLYTNVSSHIDWILENI</sequence>
<dbReference type="PANTHER" id="PTHR24252:SF7">
    <property type="entry name" value="HYALIN"/>
    <property type="match status" value="1"/>
</dbReference>
<protein>
    <submittedName>
        <fullName evidence="7">Venom protease</fullName>
    </submittedName>
</protein>
<feature type="chain" id="PRO_5015645263" evidence="5">
    <location>
        <begin position="20"/>
        <end position="308"/>
    </location>
</feature>
<evidence type="ECO:0000313" key="7">
    <source>
        <dbReference type="EMBL" id="MBY14033.1"/>
    </source>
</evidence>
<feature type="domain" description="Peptidase S1" evidence="6">
    <location>
        <begin position="65"/>
        <end position="308"/>
    </location>
</feature>
<dbReference type="InterPro" id="IPR043504">
    <property type="entry name" value="Peptidase_S1_PA_chymotrypsin"/>
</dbReference>
<dbReference type="SMART" id="SM00020">
    <property type="entry name" value="Tryp_SPc"/>
    <property type="match status" value="1"/>
</dbReference>